<evidence type="ECO:0000313" key="4">
    <source>
        <dbReference type="EMBL" id="KAL2733339.1"/>
    </source>
</evidence>
<proteinExistence type="predicted"/>
<dbReference type="EMBL" id="JAYRBN010000074">
    <property type="protein sequence ID" value="KAL2733339.1"/>
    <property type="molecule type" value="Genomic_DNA"/>
</dbReference>
<dbReference type="Pfam" id="PF11707">
    <property type="entry name" value="Npa1"/>
    <property type="match status" value="1"/>
</dbReference>
<dbReference type="Proteomes" id="UP001607303">
    <property type="component" value="Unassembled WGS sequence"/>
</dbReference>
<dbReference type="PANTHER" id="PTHR13500">
    <property type="entry name" value="NUCLEOLAR PRERIBOSOMAL-ASSOCIATED PROTEIN 1"/>
    <property type="match status" value="1"/>
</dbReference>
<dbReference type="Pfam" id="PF16201">
    <property type="entry name" value="NopRA1"/>
    <property type="match status" value="1"/>
</dbReference>
<accession>A0ABD2BKN1</accession>
<dbReference type="InterPro" id="IPR039844">
    <property type="entry name" value="URB1"/>
</dbReference>
<evidence type="ECO:0000259" key="3">
    <source>
        <dbReference type="Pfam" id="PF16201"/>
    </source>
</evidence>
<name>A0ABD2BKN1_VESMC</name>
<dbReference type="InterPro" id="IPR032436">
    <property type="entry name" value="URB1_C"/>
</dbReference>
<dbReference type="InterPro" id="IPR016024">
    <property type="entry name" value="ARM-type_fold"/>
</dbReference>
<comment type="caution">
    <text evidence="4">The sequence shown here is derived from an EMBL/GenBank/DDBJ whole genome shotgun (WGS) entry which is preliminary data.</text>
</comment>
<reference evidence="4 5" key="1">
    <citation type="journal article" date="2024" name="Ann. Entomol. Soc. Am.">
        <title>Genomic analyses of the southern and eastern yellowjacket wasps (Hymenoptera: Vespidae) reveal evolutionary signatures of social life.</title>
        <authorList>
            <person name="Catto M.A."/>
            <person name="Caine P.B."/>
            <person name="Orr S.E."/>
            <person name="Hunt B.G."/>
            <person name="Goodisman M.A.D."/>
        </authorList>
    </citation>
    <scope>NUCLEOTIDE SEQUENCE [LARGE SCALE GENOMIC DNA]</scope>
    <source>
        <strain evidence="4">232</strain>
        <tissue evidence="4">Head and thorax</tissue>
    </source>
</reference>
<gene>
    <name evidence="4" type="ORF">V1477_014307</name>
</gene>
<feature type="compositionally biased region" description="Polar residues" evidence="1">
    <location>
        <begin position="27"/>
        <end position="38"/>
    </location>
</feature>
<evidence type="ECO:0000259" key="2">
    <source>
        <dbReference type="Pfam" id="PF11707"/>
    </source>
</evidence>
<dbReference type="SUPFAM" id="SSF48371">
    <property type="entry name" value="ARM repeat"/>
    <property type="match status" value="1"/>
</dbReference>
<sequence length="1960" mass="225190">MSPVIIEETTEIMSASDGRKKRKRNRSSLINGVENEQVNGIDETNSNNTIIEDENNTEGHKKKRRKLSKISVNEITEENDKTSVEIKKDQDEISDKKVVKIKIKGLSGKYFRKAFTSPNGFDELKTFVTICTENKKKDLASEYLLAGGNILEVLRLLDSSDKKNINKATTVFTAINILIMKILANFPQNLSSAEEACRHLINSHLSSVHSMLSTQSSAKQHKVILKLLTAIVSLGGTLPRELVAHLSFQPKVIESLLQHVKPSDSQNVRTCYIHFILAFLIEGNITVIRSLLDKGDVLTSIFPGLIYDKPEIINLVLVSIKKYILENPGISKTLKLYVFSTPIVQSLVSLYNWKGPNNWSKGKRNKTATKDVPAEEKELVTNIVHEFLITLLTSHRHGIIFHDRTIGTSRDKHNNQLIHTVLQSLDRHWEHVKPSDLVVKIMAACPSLIRSQLIYLESYLEPRVSKKWISVMTFIKQIIETVDMDMCLKTCSPELNISQLTNAIGSLCVPSLLIKAVIIPSLNHSSIIVRHEAIELLLSMINQMKKYLLATKSYNINIFEVKTNVMDYIMKTVPNLNIILKVWTDAFVVTTDANNLLEDNCLSEPSKQKHFSTILNVLHIYNDICPELLDTTLDVQPNLLFSGLNNLYDVDDDELIILRIKAIQFLLALDSSEFAPSKTTFAETFLFLSLLLNENSSMISSYAKAATKTLLNITGMFEGCHEQMDIWINGLCNVHDSVDKAEIINWLIKLIKITTKHMDKYVNMIIKAEESANADEVINANTLKNIFYELYIIEDKNEKDKNVKKFYMQSATSISPILCCAIHKLKMTSTSVLLQYISYILVHTLHYQVNPEPLIYLITDIQDLQAEKYLLSWCPNNNPISIPKIFSSMNIMHRLSKALMKDSTILQLNELFTGDIKLIFKYGNEEVIVNHTLSTYEIIVLLKMSIFYFTHDIRKNNLNEVKFNNYKRVIICLLNIANTVTSEDNSTFVQNFVKTIFSHPVILQYFSFYRDENAIGSRITNLILDICQIVIDEYKLSITDLLTPYKNKAILQIEKIVHKSHDQCTSTYKNIVMLLEQLQFTAGDIVYLLSTLSKLEKNMFMLKNTSSLSICGYIFPKLLQLLYNEKIRSAHSEVSKLDTHFVKKAFSYLIFLKQHHVSDINLWETALQEYLYYFPHNIAAIDTNMFKSILRKNIEVTNAQLISFLLSRNVKFLPSFIQYAIKSENIKENTHLLSIIENNLKYEWKEELIQKLSDSYKDEILHYITHPAESKKWIEENVNVICYIINNTFDLGTCKDICYTVLQIGDQLDMVHTCYIQLLQSLYYKYALLKEDDIQVIMNFVQILFHIITLTLKKESKNIEKLTLLCEKLNGAINYLKEKKNGFIFEDLSTNHSWPQFTRFSLKLGFTLTKDNKIYLPILKTLCTLCEVICKDDSNNEYAKTIFEMTISHSEFVNIMLKSSIIKRDVIQLLWILIQKNKSVMVSSHIPLYLAAYGATMSETDQLILLILQYYESNNVKINEYRPYLWGNAAATHYSVKGDVSTALWRQPSTFEVLGLFEKEIVENTIKYYPISRSLQSSELYNAGDIYDPAFYLPLLCYLLSDNNIVACYKITQSGALALILMACSSNHSEVRMAAYTAISRYYFHLESSSFKEKVLWMRLIDSLRNGILSTEINLQDMRIISLVSTFLARTSIIATQPLHPLYLPLHNFLMAKPALDLNTIPELLQLFHSSDVHHKEHRHWILETIRDGIKTERDVDVACKCMLYKMLLDFFTCLLSDIKTKKLILEVIDSSTRIPKSCLLLIRGYGLLFWLTETVIRLENCDAQYVTLFINIVSNILKALLCAKQEYDSHKVLLLKILLSLKTRLTIGISMFSFEQYLSLLQKLLVSKDLDNVISKEDMKDIVDFSKSLIGKIDEYENMLNHGCEFVGKTENSNMENELEATRTSMRSLVWTWCKYRVR</sequence>
<dbReference type="InterPro" id="IPR021714">
    <property type="entry name" value="URB1_N"/>
</dbReference>
<protein>
    <submittedName>
        <fullName evidence="4">Nucleolar pre-ribosomal-associated protein 1 isoform X2</fullName>
    </submittedName>
</protein>
<dbReference type="PANTHER" id="PTHR13500:SF0">
    <property type="entry name" value="NUCLEOLAR PRE-RIBOSOMAL-ASSOCIATED PROTEIN 1"/>
    <property type="match status" value="1"/>
</dbReference>
<keyword evidence="5" id="KW-1185">Reference proteome</keyword>
<evidence type="ECO:0000313" key="5">
    <source>
        <dbReference type="Proteomes" id="UP001607303"/>
    </source>
</evidence>
<feature type="region of interest" description="Disordered" evidence="1">
    <location>
        <begin position="1"/>
        <end position="66"/>
    </location>
</feature>
<feature type="domain" description="URB1 N-terminal" evidence="2">
    <location>
        <begin position="152"/>
        <end position="470"/>
    </location>
</feature>
<evidence type="ECO:0000256" key="1">
    <source>
        <dbReference type="SAM" id="MobiDB-lite"/>
    </source>
</evidence>
<organism evidence="4 5">
    <name type="scientific">Vespula maculifrons</name>
    <name type="common">Eastern yellow jacket</name>
    <name type="synonym">Wasp</name>
    <dbReference type="NCBI Taxonomy" id="7453"/>
    <lineage>
        <taxon>Eukaryota</taxon>
        <taxon>Metazoa</taxon>
        <taxon>Ecdysozoa</taxon>
        <taxon>Arthropoda</taxon>
        <taxon>Hexapoda</taxon>
        <taxon>Insecta</taxon>
        <taxon>Pterygota</taxon>
        <taxon>Neoptera</taxon>
        <taxon>Endopterygota</taxon>
        <taxon>Hymenoptera</taxon>
        <taxon>Apocrita</taxon>
        <taxon>Aculeata</taxon>
        <taxon>Vespoidea</taxon>
        <taxon>Vespidae</taxon>
        <taxon>Vespinae</taxon>
        <taxon>Vespula</taxon>
    </lineage>
</organism>
<feature type="domain" description="URB1 C-terminal" evidence="3">
    <location>
        <begin position="1617"/>
        <end position="1811"/>
    </location>
</feature>